<dbReference type="AlphaFoldDB" id="A0A0L9TFZ7"/>
<organism evidence="1 2">
    <name type="scientific">Phaseolus angularis</name>
    <name type="common">Azuki bean</name>
    <name type="synonym">Vigna angularis</name>
    <dbReference type="NCBI Taxonomy" id="3914"/>
    <lineage>
        <taxon>Eukaryota</taxon>
        <taxon>Viridiplantae</taxon>
        <taxon>Streptophyta</taxon>
        <taxon>Embryophyta</taxon>
        <taxon>Tracheophyta</taxon>
        <taxon>Spermatophyta</taxon>
        <taxon>Magnoliopsida</taxon>
        <taxon>eudicotyledons</taxon>
        <taxon>Gunneridae</taxon>
        <taxon>Pentapetalae</taxon>
        <taxon>rosids</taxon>
        <taxon>fabids</taxon>
        <taxon>Fabales</taxon>
        <taxon>Fabaceae</taxon>
        <taxon>Papilionoideae</taxon>
        <taxon>50 kb inversion clade</taxon>
        <taxon>NPAAA clade</taxon>
        <taxon>indigoferoid/millettioid clade</taxon>
        <taxon>Phaseoleae</taxon>
        <taxon>Vigna</taxon>
    </lineage>
</organism>
<evidence type="ECO:0000313" key="2">
    <source>
        <dbReference type="Proteomes" id="UP000053144"/>
    </source>
</evidence>
<dbReference type="EMBL" id="KQ258482">
    <property type="protein sequence ID" value="KOM29386.1"/>
    <property type="molecule type" value="Genomic_DNA"/>
</dbReference>
<gene>
    <name evidence="1" type="ORF">LR48_Vigan661s002300</name>
</gene>
<protein>
    <submittedName>
        <fullName evidence="1">Uncharacterized protein</fullName>
    </submittedName>
</protein>
<dbReference type="Proteomes" id="UP000053144">
    <property type="component" value="Unassembled WGS sequence"/>
</dbReference>
<reference evidence="2" key="1">
    <citation type="journal article" date="2015" name="Proc. Natl. Acad. Sci. U.S.A.">
        <title>Genome sequencing of adzuki bean (Vigna angularis) provides insight into high starch and low fat accumulation and domestication.</title>
        <authorList>
            <person name="Yang K."/>
            <person name="Tian Z."/>
            <person name="Chen C."/>
            <person name="Luo L."/>
            <person name="Zhao B."/>
            <person name="Wang Z."/>
            <person name="Yu L."/>
            <person name="Li Y."/>
            <person name="Sun Y."/>
            <person name="Li W."/>
            <person name="Chen Y."/>
            <person name="Li Y."/>
            <person name="Zhang Y."/>
            <person name="Ai D."/>
            <person name="Zhao J."/>
            <person name="Shang C."/>
            <person name="Ma Y."/>
            <person name="Wu B."/>
            <person name="Wang M."/>
            <person name="Gao L."/>
            <person name="Sun D."/>
            <person name="Zhang P."/>
            <person name="Guo F."/>
            <person name="Wang W."/>
            <person name="Li Y."/>
            <person name="Wang J."/>
            <person name="Varshney R.K."/>
            <person name="Wang J."/>
            <person name="Ling H.Q."/>
            <person name="Wan P."/>
        </authorList>
    </citation>
    <scope>NUCLEOTIDE SEQUENCE</scope>
    <source>
        <strain evidence="2">cv. Jingnong 6</strain>
    </source>
</reference>
<name>A0A0L9TFZ7_PHAAN</name>
<accession>A0A0L9TFZ7</accession>
<sequence length="59" mass="7048">MIREDCKEVAKQILTQLLNYSCNGMKFPYISRRTHEFGTKRFVVERNWMTFLHQNGSHG</sequence>
<evidence type="ECO:0000313" key="1">
    <source>
        <dbReference type="EMBL" id="KOM29386.1"/>
    </source>
</evidence>
<dbReference type="Gramene" id="KOM29386">
    <property type="protein sequence ID" value="KOM29386"/>
    <property type="gene ID" value="LR48_Vigan661s002300"/>
</dbReference>
<proteinExistence type="predicted"/>